<sequence>MNTQRRMIIIGIGVVGLAYAVVFKHYNISIYLLGIIGYFIWSQYREGTVFLATQSFHKQDYEKTEKLLSEIKNPDNLRKGRRNFYEFMKGNLALKKNNIEEAEYHFQLASRLPWRRDNEKGMVLINLANINLRKKEYDRVKTYLDLTDKLALTHRQRDIVAKIREDVKKYN</sequence>
<gene>
    <name evidence="2" type="ORF">ACFSQW_03695</name>
</gene>
<evidence type="ECO:0000256" key="1">
    <source>
        <dbReference type="SAM" id="Phobius"/>
    </source>
</evidence>
<evidence type="ECO:0000313" key="3">
    <source>
        <dbReference type="Proteomes" id="UP001597440"/>
    </source>
</evidence>
<keyword evidence="1" id="KW-0472">Membrane</keyword>
<keyword evidence="3" id="KW-1185">Reference proteome</keyword>
<name>A0ABW5KYC5_9SPHI</name>
<evidence type="ECO:0008006" key="4">
    <source>
        <dbReference type="Google" id="ProtNLM"/>
    </source>
</evidence>
<comment type="caution">
    <text evidence="2">The sequence shown here is derived from an EMBL/GenBank/DDBJ whole genome shotgun (WGS) entry which is preliminary data.</text>
</comment>
<feature type="transmembrane region" description="Helical" evidence="1">
    <location>
        <begin position="7"/>
        <end position="22"/>
    </location>
</feature>
<reference evidence="3" key="1">
    <citation type="journal article" date="2019" name="Int. J. Syst. Evol. Microbiol.">
        <title>The Global Catalogue of Microorganisms (GCM) 10K type strain sequencing project: providing services to taxonomists for standard genome sequencing and annotation.</title>
        <authorList>
            <consortium name="The Broad Institute Genomics Platform"/>
            <consortium name="The Broad Institute Genome Sequencing Center for Infectious Disease"/>
            <person name="Wu L."/>
            <person name="Ma J."/>
        </authorList>
    </citation>
    <scope>NUCLEOTIDE SEQUENCE [LARGE SCALE GENOMIC DNA]</scope>
    <source>
        <strain evidence="3">KCTC 52298</strain>
    </source>
</reference>
<protein>
    <recommendedName>
        <fullName evidence="4">Tetratricopeptide repeat protein</fullName>
    </recommendedName>
</protein>
<accession>A0ABW5KYC5</accession>
<dbReference type="EMBL" id="JBHULD010000004">
    <property type="protein sequence ID" value="MFD2553479.1"/>
    <property type="molecule type" value="Genomic_DNA"/>
</dbReference>
<dbReference type="RefSeq" id="WP_210355166.1">
    <property type="nucleotide sequence ID" value="NZ_JAEQMU010000004.1"/>
</dbReference>
<dbReference type="SUPFAM" id="SSF48452">
    <property type="entry name" value="TPR-like"/>
    <property type="match status" value="1"/>
</dbReference>
<keyword evidence="1" id="KW-0812">Transmembrane</keyword>
<organism evidence="2 3">
    <name type="scientific">Sphingobacterium tabacisoli</name>
    <dbReference type="NCBI Taxonomy" id="2044855"/>
    <lineage>
        <taxon>Bacteria</taxon>
        <taxon>Pseudomonadati</taxon>
        <taxon>Bacteroidota</taxon>
        <taxon>Sphingobacteriia</taxon>
        <taxon>Sphingobacteriales</taxon>
        <taxon>Sphingobacteriaceae</taxon>
        <taxon>Sphingobacterium</taxon>
    </lineage>
</organism>
<dbReference type="Proteomes" id="UP001597440">
    <property type="component" value="Unassembled WGS sequence"/>
</dbReference>
<keyword evidence="1" id="KW-1133">Transmembrane helix</keyword>
<dbReference type="Gene3D" id="1.25.40.10">
    <property type="entry name" value="Tetratricopeptide repeat domain"/>
    <property type="match status" value="1"/>
</dbReference>
<dbReference type="InterPro" id="IPR011990">
    <property type="entry name" value="TPR-like_helical_dom_sf"/>
</dbReference>
<evidence type="ECO:0000313" key="2">
    <source>
        <dbReference type="EMBL" id="MFD2553479.1"/>
    </source>
</evidence>
<proteinExistence type="predicted"/>